<reference evidence="1 2" key="1">
    <citation type="submission" date="2018-06" db="EMBL/GenBank/DDBJ databases">
        <title>Comparative genomics reveals the genomic features of Rhizophagus irregularis, R. cerebriforme, R. diaphanum and Gigaspora rosea, and their symbiotic lifestyle signature.</title>
        <authorList>
            <person name="Morin E."/>
            <person name="San Clemente H."/>
            <person name="Chen E.C.H."/>
            <person name="De La Providencia I."/>
            <person name="Hainaut M."/>
            <person name="Kuo A."/>
            <person name="Kohler A."/>
            <person name="Murat C."/>
            <person name="Tang N."/>
            <person name="Roy S."/>
            <person name="Loubradou J."/>
            <person name="Henrissat B."/>
            <person name="Grigoriev I.V."/>
            <person name="Corradi N."/>
            <person name="Roux C."/>
            <person name="Martin F.M."/>
        </authorList>
    </citation>
    <scope>NUCLEOTIDE SEQUENCE [LARGE SCALE GENOMIC DNA]</scope>
    <source>
        <strain evidence="1 2">DAOM 227022</strain>
    </source>
</reference>
<keyword evidence="2" id="KW-1185">Reference proteome</keyword>
<accession>A0A397TCB2</accession>
<evidence type="ECO:0000313" key="2">
    <source>
        <dbReference type="Proteomes" id="UP000265703"/>
    </source>
</evidence>
<dbReference type="AlphaFoldDB" id="A0A397TCB2"/>
<proteinExistence type="predicted"/>
<gene>
    <name evidence="1" type="ORF">C1645_735125</name>
</gene>
<protein>
    <submittedName>
        <fullName evidence="1">Uncharacterized protein</fullName>
    </submittedName>
</protein>
<name>A0A397TCB2_9GLOM</name>
<comment type="caution">
    <text evidence="1">The sequence shown here is derived from an EMBL/GenBank/DDBJ whole genome shotgun (WGS) entry which is preliminary data.</text>
</comment>
<evidence type="ECO:0000313" key="1">
    <source>
        <dbReference type="EMBL" id="RIA93937.1"/>
    </source>
</evidence>
<dbReference type="EMBL" id="QKYT01000093">
    <property type="protein sequence ID" value="RIA93937.1"/>
    <property type="molecule type" value="Genomic_DNA"/>
</dbReference>
<sequence length="107" mass="12724">MIIPGSRSPKNFNSFLYPLVKELQELEGKLIEEKTNKNQKDEMIRETVIISYQNHSGKVLTIEIGHPPHDIFKYHNGYKAVEWKNWMILFSLPLLKAYLDKRYFNKK</sequence>
<dbReference type="Proteomes" id="UP000265703">
    <property type="component" value="Unassembled WGS sequence"/>
</dbReference>
<dbReference type="OrthoDB" id="2404451at2759"/>
<organism evidence="1 2">
    <name type="scientific">Glomus cerebriforme</name>
    <dbReference type="NCBI Taxonomy" id="658196"/>
    <lineage>
        <taxon>Eukaryota</taxon>
        <taxon>Fungi</taxon>
        <taxon>Fungi incertae sedis</taxon>
        <taxon>Mucoromycota</taxon>
        <taxon>Glomeromycotina</taxon>
        <taxon>Glomeromycetes</taxon>
        <taxon>Glomerales</taxon>
        <taxon>Glomeraceae</taxon>
        <taxon>Glomus</taxon>
    </lineage>
</organism>